<dbReference type="Proteomes" id="UP000492820">
    <property type="component" value="Unassembled WGS sequence"/>
</dbReference>
<accession>A0A068WT73</accession>
<reference evidence="1" key="2">
    <citation type="submission" date="2014-06" db="EMBL/GenBank/DDBJ databases">
        <authorList>
            <person name="Aslett M."/>
        </authorList>
    </citation>
    <scope>NUCLEOTIDE SEQUENCE</scope>
</reference>
<organism evidence="1">
    <name type="scientific">Echinococcus granulosus</name>
    <name type="common">Hydatid tapeworm</name>
    <dbReference type="NCBI Taxonomy" id="6210"/>
    <lineage>
        <taxon>Eukaryota</taxon>
        <taxon>Metazoa</taxon>
        <taxon>Spiralia</taxon>
        <taxon>Lophotrochozoa</taxon>
        <taxon>Platyhelminthes</taxon>
        <taxon>Cestoda</taxon>
        <taxon>Eucestoda</taxon>
        <taxon>Cyclophyllidea</taxon>
        <taxon>Taeniidae</taxon>
        <taxon>Echinococcus</taxon>
        <taxon>Echinococcus granulosus group</taxon>
    </lineage>
</organism>
<dbReference type="EMBL" id="LK028590">
    <property type="protein sequence ID" value="CDS23346.1"/>
    <property type="molecule type" value="Genomic_DNA"/>
</dbReference>
<dbReference type="WBParaSite" id="EgrG_002039400">
    <property type="protein sequence ID" value="EgrG_002039400"/>
    <property type="gene ID" value="EgrG_002039400"/>
</dbReference>
<evidence type="ECO:0000313" key="1">
    <source>
        <dbReference type="EMBL" id="CDS23346.1"/>
    </source>
</evidence>
<evidence type="ECO:0000313" key="2">
    <source>
        <dbReference type="Proteomes" id="UP000492820"/>
    </source>
</evidence>
<reference evidence="3" key="3">
    <citation type="submission" date="2020-10" db="UniProtKB">
        <authorList>
            <consortium name="WormBaseParasite"/>
        </authorList>
    </citation>
    <scope>IDENTIFICATION</scope>
</reference>
<reference evidence="1 2" key="1">
    <citation type="journal article" date="2013" name="Nature">
        <title>The genomes of four tapeworm species reveal adaptations to parasitism.</title>
        <authorList>
            <person name="Tsai I.J."/>
            <person name="Zarowiecki M."/>
            <person name="Holroyd N."/>
            <person name="Garciarrubio A."/>
            <person name="Sanchez-Flores A."/>
            <person name="Brooks K.L."/>
            <person name="Tracey A."/>
            <person name="Bobes R.J."/>
            <person name="Fragoso G."/>
            <person name="Sciutto E."/>
            <person name="Aslett M."/>
            <person name="Beasley H."/>
            <person name="Bennett H.M."/>
            <person name="Cai J."/>
            <person name="Camicia F."/>
            <person name="Clark R."/>
            <person name="Cucher M."/>
            <person name="De Silva N."/>
            <person name="Day T.A."/>
            <person name="Deplazes P."/>
            <person name="Estrada K."/>
            <person name="Fernandez C."/>
            <person name="Holland P.W."/>
            <person name="Hou J."/>
            <person name="Hu S."/>
            <person name="Huckvale T."/>
            <person name="Hung S.S."/>
            <person name="Kamenetzky L."/>
            <person name="Keane J.A."/>
            <person name="Kiss F."/>
            <person name="Koziol U."/>
            <person name="Lambert O."/>
            <person name="Liu K."/>
            <person name="Luo X."/>
            <person name="Luo Y."/>
            <person name="Macchiaroli N."/>
            <person name="Nichol S."/>
            <person name="Paps J."/>
            <person name="Parkinson J."/>
            <person name="Pouchkina-Stantcheva N."/>
            <person name="Riddiford N."/>
            <person name="Rosenzvit M."/>
            <person name="Salinas G."/>
            <person name="Wasmuth J.D."/>
            <person name="Zamanian M."/>
            <person name="Zheng Y."/>
            <person name="Cai X."/>
            <person name="Soberon X."/>
            <person name="Olson P.D."/>
            <person name="Laclette J.P."/>
            <person name="Brehm K."/>
            <person name="Berriman M."/>
            <person name="Garciarrubio A."/>
            <person name="Bobes R.J."/>
            <person name="Fragoso G."/>
            <person name="Sanchez-Flores A."/>
            <person name="Estrada K."/>
            <person name="Cevallos M.A."/>
            <person name="Morett E."/>
            <person name="Gonzalez V."/>
            <person name="Portillo T."/>
            <person name="Ochoa-Leyva A."/>
            <person name="Jose M.V."/>
            <person name="Sciutto E."/>
            <person name="Landa A."/>
            <person name="Jimenez L."/>
            <person name="Valdes V."/>
            <person name="Carrero J.C."/>
            <person name="Larralde C."/>
            <person name="Morales-Montor J."/>
            <person name="Limon-Lason J."/>
            <person name="Soberon X."/>
            <person name="Laclette J.P."/>
        </authorList>
    </citation>
    <scope>NUCLEOTIDE SEQUENCE [LARGE SCALE GENOMIC DNA]</scope>
</reference>
<sequence length="98" mass="11257">MAKLFSEMQLPPFRPESVFDPFQLNVGVTNTHLSTRLLPPLSPPVCPPVCSFSSRLPTQRPLSTPDLFWLRCIQVYLAEITSRQSYFTSVEVQIQLRY</sequence>
<protein>
    <submittedName>
        <fullName evidence="1 3">Uncharacterized protein</fullName>
    </submittedName>
</protein>
<dbReference type="AlphaFoldDB" id="A0A068WT73"/>
<name>A0A068WT73_ECHGR</name>
<evidence type="ECO:0000313" key="3">
    <source>
        <dbReference type="WBParaSite" id="EgrG_002039400"/>
    </source>
</evidence>
<proteinExistence type="predicted"/>
<gene>
    <name evidence="1" type="ORF">EgrG_002039400</name>
</gene>